<dbReference type="OrthoDB" id="1523735at2"/>
<name>A0A2T5J6J6_9SPHI</name>
<dbReference type="Pfam" id="PF16344">
    <property type="entry name" value="FecR_C"/>
    <property type="match status" value="1"/>
</dbReference>
<dbReference type="AlphaFoldDB" id="A0A2T5J6J6"/>
<keyword evidence="1" id="KW-0472">Membrane</keyword>
<evidence type="ECO:0000259" key="2">
    <source>
        <dbReference type="Pfam" id="PF04773"/>
    </source>
</evidence>
<protein>
    <submittedName>
        <fullName evidence="4">FecR family protein</fullName>
    </submittedName>
</protein>
<keyword evidence="5" id="KW-1185">Reference proteome</keyword>
<feature type="domain" description="Protein FecR C-terminal" evidence="3">
    <location>
        <begin position="276"/>
        <end position="344"/>
    </location>
</feature>
<dbReference type="PANTHER" id="PTHR30273:SF2">
    <property type="entry name" value="PROTEIN FECR"/>
    <property type="match status" value="1"/>
</dbReference>
<evidence type="ECO:0000256" key="1">
    <source>
        <dbReference type="SAM" id="Phobius"/>
    </source>
</evidence>
<feature type="domain" description="FecR protein" evidence="2">
    <location>
        <begin position="120"/>
        <end position="213"/>
    </location>
</feature>
<proteinExistence type="predicted"/>
<sequence length="345" mass="39299">MNQEKFVRLITKELVGELTFQEAKELEDLLKEDSINQARYNIIREYVAGEQVAEKSNMQLLEKVRQKIAAKESQIDIAQPKRKSGAWLAKVAAMLLVAIATAILFYTYPTGKKPELTHLVNTPNATRKKLILSDGTQIVLNADSKIQFPDKFEGDTREVRLTGEAYFDVHHDPAHPFIIHTGKMDVKVLGTAFNIKAYADDNFSETTLLRGKIQVTLRDRPSDIITLKPTEKLVVNYSSPADRGDRNGSTNVALPKITYLQKKDSMVVETSWLSNKIVFQDEEFAELAKKLERTYNVHIEFENERVKQLVFTGIFEQENIEQALHAMSLISPFTYKINQNQIIVK</sequence>
<dbReference type="Proteomes" id="UP000244168">
    <property type="component" value="Unassembled WGS sequence"/>
</dbReference>
<dbReference type="RefSeq" id="WP_107830609.1">
    <property type="nucleotide sequence ID" value="NZ_CP160205.1"/>
</dbReference>
<dbReference type="PANTHER" id="PTHR30273">
    <property type="entry name" value="PERIPLASMIC SIGNAL SENSOR AND SIGMA FACTOR ACTIVATOR FECR-RELATED"/>
    <property type="match status" value="1"/>
</dbReference>
<dbReference type="InterPro" id="IPR012373">
    <property type="entry name" value="Ferrdict_sens_TM"/>
</dbReference>
<dbReference type="InterPro" id="IPR032508">
    <property type="entry name" value="FecR_C"/>
</dbReference>
<dbReference type="Gene3D" id="3.55.50.30">
    <property type="match status" value="1"/>
</dbReference>
<reference evidence="4 5" key="1">
    <citation type="submission" date="2018-04" db="EMBL/GenBank/DDBJ databases">
        <title>Genomic Encyclopedia of Archaeal and Bacterial Type Strains, Phase II (KMG-II): from individual species to whole genera.</title>
        <authorList>
            <person name="Goeker M."/>
        </authorList>
    </citation>
    <scope>NUCLEOTIDE SEQUENCE [LARGE SCALE GENOMIC DNA]</scope>
    <source>
        <strain evidence="4 5">DSM 26809</strain>
    </source>
</reference>
<gene>
    <name evidence="4" type="ORF">C8P68_107233</name>
</gene>
<evidence type="ECO:0000259" key="3">
    <source>
        <dbReference type="Pfam" id="PF16344"/>
    </source>
</evidence>
<evidence type="ECO:0000313" key="5">
    <source>
        <dbReference type="Proteomes" id="UP000244168"/>
    </source>
</evidence>
<dbReference type="Gene3D" id="2.60.120.1440">
    <property type="match status" value="1"/>
</dbReference>
<dbReference type="InterPro" id="IPR006860">
    <property type="entry name" value="FecR"/>
</dbReference>
<accession>A0A2T5J6J6</accession>
<dbReference type="PIRSF" id="PIRSF018266">
    <property type="entry name" value="FecR"/>
    <property type="match status" value="1"/>
</dbReference>
<feature type="transmembrane region" description="Helical" evidence="1">
    <location>
        <begin position="87"/>
        <end position="108"/>
    </location>
</feature>
<comment type="caution">
    <text evidence="4">The sequence shown here is derived from an EMBL/GenBank/DDBJ whole genome shotgun (WGS) entry which is preliminary data.</text>
</comment>
<keyword evidence="1" id="KW-0812">Transmembrane</keyword>
<dbReference type="GO" id="GO:0016989">
    <property type="term" value="F:sigma factor antagonist activity"/>
    <property type="evidence" value="ECO:0007669"/>
    <property type="project" value="TreeGrafter"/>
</dbReference>
<dbReference type="Pfam" id="PF04773">
    <property type="entry name" value="FecR"/>
    <property type="match status" value="1"/>
</dbReference>
<evidence type="ECO:0000313" key="4">
    <source>
        <dbReference type="EMBL" id="PTQ94167.1"/>
    </source>
</evidence>
<dbReference type="EMBL" id="QAOQ01000007">
    <property type="protein sequence ID" value="PTQ94167.1"/>
    <property type="molecule type" value="Genomic_DNA"/>
</dbReference>
<keyword evidence="1" id="KW-1133">Transmembrane helix</keyword>
<dbReference type="FunFam" id="2.60.120.1440:FF:000001">
    <property type="entry name" value="Putative anti-sigma factor"/>
    <property type="match status" value="1"/>
</dbReference>
<organism evidence="4 5">
    <name type="scientific">Mucilaginibacter yixingensis</name>
    <dbReference type="NCBI Taxonomy" id="1295612"/>
    <lineage>
        <taxon>Bacteria</taxon>
        <taxon>Pseudomonadati</taxon>
        <taxon>Bacteroidota</taxon>
        <taxon>Sphingobacteriia</taxon>
        <taxon>Sphingobacteriales</taxon>
        <taxon>Sphingobacteriaceae</taxon>
        <taxon>Mucilaginibacter</taxon>
    </lineage>
</organism>